<evidence type="ECO:0000313" key="3">
    <source>
        <dbReference type="Proteomes" id="UP000269289"/>
    </source>
</evidence>
<accession>A0A3M2JHG8</accession>
<dbReference type="Proteomes" id="UP000269289">
    <property type="component" value="Unassembled WGS sequence"/>
</dbReference>
<dbReference type="AlphaFoldDB" id="A0A3M2JHG8"/>
<keyword evidence="3" id="KW-1185">Reference proteome</keyword>
<name>A0A3M2JHG8_9CELL</name>
<comment type="caution">
    <text evidence="2">The sequence shown here is derived from an EMBL/GenBank/DDBJ whole genome shotgun (WGS) entry which is preliminary data.</text>
</comment>
<feature type="transmembrane region" description="Helical" evidence="1">
    <location>
        <begin position="30"/>
        <end position="54"/>
    </location>
</feature>
<dbReference type="EMBL" id="RFFI01000041">
    <property type="protein sequence ID" value="RMI09728.1"/>
    <property type="molecule type" value="Genomic_DNA"/>
</dbReference>
<feature type="transmembrane region" description="Helical" evidence="1">
    <location>
        <begin position="218"/>
        <end position="243"/>
    </location>
</feature>
<feature type="transmembrane region" description="Helical" evidence="1">
    <location>
        <begin position="105"/>
        <end position="127"/>
    </location>
</feature>
<dbReference type="RefSeq" id="WP_122149115.1">
    <property type="nucleotide sequence ID" value="NZ_RFFI01000041.1"/>
</dbReference>
<feature type="transmembrane region" description="Helical" evidence="1">
    <location>
        <begin position="159"/>
        <end position="180"/>
    </location>
</feature>
<keyword evidence="1" id="KW-0472">Membrane</keyword>
<protein>
    <submittedName>
        <fullName evidence="2">Uncharacterized protein</fullName>
    </submittedName>
</protein>
<reference evidence="2 3" key="1">
    <citation type="submission" date="2018-10" db="EMBL/GenBank/DDBJ databases">
        <title>Isolation, diversity and antifungal activity of actinobacteria from wheat.</title>
        <authorList>
            <person name="Han C."/>
        </authorList>
    </citation>
    <scope>NUCLEOTIDE SEQUENCE [LARGE SCALE GENOMIC DNA]</scope>
    <source>
        <strain evidence="2 3">NEAU-YY56</strain>
    </source>
</reference>
<dbReference type="OrthoDB" id="4862385at2"/>
<keyword evidence="1" id="KW-0812">Transmembrane</keyword>
<feature type="transmembrane region" description="Helical" evidence="1">
    <location>
        <begin position="187"/>
        <end position="206"/>
    </location>
</feature>
<feature type="transmembrane region" description="Helical" evidence="1">
    <location>
        <begin position="74"/>
        <end position="93"/>
    </location>
</feature>
<proteinExistence type="predicted"/>
<organism evidence="2 3">
    <name type="scientific">Cellulomonas triticagri</name>
    <dbReference type="NCBI Taxonomy" id="2483352"/>
    <lineage>
        <taxon>Bacteria</taxon>
        <taxon>Bacillati</taxon>
        <taxon>Actinomycetota</taxon>
        <taxon>Actinomycetes</taxon>
        <taxon>Micrococcales</taxon>
        <taxon>Cellulomonadaceae</taxon>
        <taxon>Cellulomonas</taxon>
    </lineage>
</organism>
<gene>
    <name evidence="2" type="ORF">EBM89_09065</name>
</gene>
<evidence type="ECO:0000313" key="2">
    <source>
        <dbReference type="EMBL" id="RMI09728.1"/>
    </source>
</evidence>
<evidence type="ECO:0000256" key="1">
    <source>
        <dbReference type="SAM" id="Phobius"/>
    </source>
</evidence>
<keyword evidence="1" id="KW-1133">Transmembrane helix</keyword>
<sequence>MTATTARGGDLWSGPVPRRTSPTLRTARTLVTWFAQIAVWYWAFVVLVVVAAPLGMRAFGVDPSLSILWFARQSAVWFPFSVLIGMALAYPQVHVANGMTRRSYAAGALAATTGVALAFALLMSLAMQVERIWYEAVGWGWGTEEQGWFEPGTGFGDLLVAYVATFLVAYLSGLLVGTVYAGAGGWWGTLTLPLTVGPIILVTAIIDSRTGWLPFPDVPPAVLLAAVTLVLAVALGAAFWLLATRRAIAPRRG</sequence>